<dbReference type="InterPro" id="IPR029052">
    <property type="entry name" value="Metallo-depent_PP-like"/>
</dbReference>
<dbReference type="EC" id="3.1.4.-" evidence="2"/>
<accession>A0ABW4DNN3</accession>
<dbReference type="InterPro" id="IPR041802">
    <property type="entry name" value="MPP_YfcE"/>
</dbReference>
<gene>
    <name evidence="4" type="ORF">ACFQ4L_03335</name>
</gene>
<dbReference type="EMBL" id="JBHTOF010000024">
    <property type="protein sequence ID" value="MFD1465124.1"/>
    <property type="molecule type" value="Genomic_DNA"/>
</dbReference>
<dbReference type="InterPro" id="IPR000979">
    <property type="entry name" value="Phosphodiesterase_MJ0936/Vps29"/>
</dbReference>
<comment type="similarity">
    <text evidence="1 2">Belongs to the metallophosphoesterase superfamily. YfcE family.</text>
</comment>
<proteinExistence type="inferred from homology"/>
<dbReference type="Pfam" id="PF12850">
    <property type="entry name" value="Metallophos_2"/>
    <property type="match status" value="1"/>
</dbReference>
<keyword evidence="5" id="KW-1185">Reference proteome</keyword>
<evidence type="ECO:0000256" key="2">
    <source>
        <dbReference type="RuleBase" id="RU362039"/>
    </source>
</evidence>
<feature type="domain" description="Calcineurin-like phosphoesterase" evidence="3">
    <location>
        <begin position="1"/>
        <end position="148"/>
    </location>
</feature>
<reference evidence="5" key="1">
    <citation type="journal article" date="2019" name="Int. J. Syst. Evol. Microbiol.">
        <title>The Global Catalogue of Microorganisms (GCM) 10K type strain sequencing project: providing services to taxonomists for standard genome sequencing and annotation.</title>
        <authorList>
            <consortium name="The Broad Institute Genomics Platform"/>
            <consortium name="The Broad Institute Genome Sequencing Center for Infectious Disease"/>
            <person name="Wu L."/>
            <person name="Ma J."/>
        </authorList>
    </citation>
    <scope>NUCLEOTIDE SEQUENCE [LARGE SCALE GENOMIC DNA]</scope>
    <source>
        <strain evidence="5">CCM 8951</strain>
    </source>
</reference>
<dbReference type="PANTHER" id="PTHR11124">
    <property type="entry name" value="VACUOLAR SORTING PROTEIN VPS29"/>
    <property type="match status" value="1"/>
</dbReference>
<dbReference type="CDD" id="cd00841">
    <property type="entry name" value="MPP_YfcE"/>
    <property type="match status" value="1"/>
</dbReference>
<evidence type="ECO:0000259" key="3">
    <source>
        <dbReference type="Pfam" id="PF12850"/>
    </source>
</evidence>
<comment type="cofactor">
    <cofactor evidence="2">
        <name>a divalent metal cation</name>
        <dbReference type="ChEBI" id="CHEBI:60240"/>
    </cofactor>
</comment>
<sequence length="173" mass="19499">MKVLVVSDSHGDDGILETLVDHYEGQVDALIHCGDSELSYDDPLRAHFLIVQGNMDFDQQFPLLVTETIAGEKILIVHGHRYGVNFGLDKLALLAQEKAADLVFYGHTHQLACEFEQGSLFLNPGSISEPRGEYFNLHGTYAIVETSADQIDVQYYQRNLKPVKNLKFKFKRS</sequence>
<name>A0ABW4DNN3_9LACO</name>
<protein>
    <recommendedName>
        <fullName evidence="2">Phosphoesterase</fullName>
        <ecNumber evidence="2">3.1.4.-</ecNumber>
    </recommendedName>
</protein>
<dbReference type="SUPFAM" id="SSF56300">
    <property type="entry name" value="Metallo-dependent phosphatases"/>
    <property type="match status" value="1"/>
</dbReference>
<dbReference type="Gene3D" id="3.60.21.10">
    <property type="match status" value="1"/>
</dbReference>
<evidence type="ECO:0000256" key="1">
    <source>
        <dbReference type="ARBA" id="ARBA00008950"/>
    </source>
</evidence>
<dbReference type="InterPro" id="IPR024654">
    <property type="entry name" value="Calcineurin-like_PHP_lpxH"/>
</dbReference>
<dbReference type="RefSeq" id="WP_125578591.1">
    <property type="nucleotide sequence ID" value="NZ_JBHTOF010000024.1"/>
</dbReference>
<evidence type="ECO:0000313" key="4">
    <source>
        <dbReference type="EMBL" id="MFD1465124.1"/>
    </source>
</evidence>
<organism evidence="4 5">
    <name type="scientific">Lapidilactobacillus mulanensis</name>
    <dbReference type="NCBI Taxonomy" id="2485999"/>
    <lineage>
        <taxon>Bacteria</taxon>
        <taxon>Bacillati</taxon>
        <taxon>Bacillota</taxon>
        <taxon>Bacilli</taxon>
        <taxon>Lactobacillales</taxon>
        <taxon>Lactobacillaceae</taxon>
        <taxon>Lapidilactobacillus</taxon>
    </lineage>
</organism>
<dbReference type="Proteomes" id="UP001597244">
    <property type="component" value="Unassembled WGS sequence"/>
</dbReference>
<evidence type="ECO:0000313" key="5">
    <source>
        <dbReference type="Proteomes" id="UP001597244"/>
    </source>
</evidence>
<dbReference type="NCBIfam" id="TIGR00040">
    <property type="entry name" value="yfcE"/>
    <property type="match status" value="1"/>
</dbReference>
<keyword evidence="2" id="KW-0479">Metal-binding</keyword>
<comment type="caution">
    <text evidence="4">The sequence shown here is derived from an EMBL/GenBank/DDBJ whole genome shotgun (WGS) entry which is preliminary data.</text>
</comment>